<dbReference type="KEGG" id="cmic:caldi_14820"/>
<feature type="compositionally biased region" description="Low complexity" evidence="2">
    <location>
        <begin position="46"/>
        <end position="58"/>
    </location>
</feature>
<organism evidence="3 4">
    <name type="scientific">Caldinitratiruptor microaerophilus</name>
    <dbReference type="NCBI Taxonomy" id="671077"/>
    <lineage>
        <taxon>Bacteria</taxon>
        <taxon>Bacillati</taxon>
        <taxon>Bacillota</taxon>
        <taxon>Clostridia</taxon>
        <taxon>Eubacteriales</taxon>
        <taxon>Symbiobacteriaceae</taxon>
        <taxon>Caldinitratiruptor</taxon>
    </lineage>
</organism>
<accession>A0AA35CJK2</accession>
<dbReference type="RefSeq" id="WP_264844418.1">
    <property type="nucleotide sequence ID" value="NZ_AP025628.1"/>
</dbReference>
<name>A0AA35CJK2_9FIRM</name>
<proteinExistence type="predicted"/>
<dbReference type="Proteomes" id="UP001163687">
    <property type="component" value="Chromosome"/>
</dbReference>
<dbReference type="EMBL" id="AP025628">
    <property type="protein sequence ID" value="BDG60392.1"/>
    <property type="molecule type" value="Genomic_DNA"/>
</dbReference>
<feature type="region of interest" description="Disordered" evidence="2">
    <location>
        <begin position="22"/>
        <end position="58"/>
    </location>
</feature>
<evidence type="ECO:0000313" key="3">
    <source>
        <dbReference type="EMBL" id="BDG60392.1"/>
    </source>
</evidence>
<feature type="coiled-coil region" evidence="1">
    <location>
        <begin position="78"/>
        <end position="105"/>
    </location>
</feature>
<sequence>MEETVKLLRSILIRLGQALAQADDHGTGTTGREGRTGPAAERPGEPGAQADQPADPVAAPRERLEWLARRLYEFEQWGKEAEQRLARLEERVDQLERRLEVLAASTPVFPAEVHECPGRLDRRFVRVVRTWMEDHAAMVRLKWREN</sequence>
<dbReference type="AlphaFoldDB" id="A0AA35CJK2"/>
<dbReference type="SUPFAM" id="SSF57997">
    <property type="entry name" value="Tropomyosin"/>
    <property type="match status" value="1"/>
</dbReference>
<evidence type="ECO:0000313" key="4">
    <source>
        <dbReference type="Proteomes" id="UP001163687"/>
    </source>
</evidence>
<protein>
    <submittedName>
        <fullName evidence="3">Uncharacterized protein</fullName>
    </submittedName>
</protein>
<evidence type="ECO:0000256" key="2">
    <source>
        <dbReference type="SAM" id="MobiDB-lite"/>
    </source>
</evidence>
<reference evidence="3" key="1">
    <citation type="submission" date="2022-03" db="EMBL/GenBank/DDBJ databases">
        <title>Complete genome sequence of Caldinitratiruptor microaerophilus.</title>
        <authorList>
            <person name="Mukaiyama R."/>
            <person name="Nishiyama T."/>
            <person name="Ueda K."/>
        </authorList>
    </citation>
    <scope>NUCLEOTIDE SEQUENCE</scope>
    <source>
        <strain evidence="3">JCM 16183</strain>
    </source>
</reference>
<gene>
    <name evidence="3" type="ORF">caldi_14820</name>
</gene>
<evidence type="ECO:0000256" key="1">
    <source>
        <dbReference type="SAM" id="Coils"/>
    </source>
</evidence>
<keyword evidence="1" id="KW-0175">Coiled coil</keyword>
<keyword evidence="4" id="KW-1185">Reference proteome</keyword>